<evidence type="ECO:0000256" key="7">
    <source>
        <dbReference type="SAM" id="Phobius"/>
    </source>
</evidence>
<accession>A0A0R3WY13</accession>
<name>A0A0R3WY13_HYDTA</name>
<proteinExistence type="inferred from homology"/>
<evidence type="ECO:0000313" key="8">
    <source>
        <dbReference type="EMBL" id="VDM27358.1"/>
    </source>
</evidence>
<dbReference type="PANTHER" id="PTHR22730:SF1">
    <property type="entry name" value="PROMININ-LIKE PROTEIN"/>
    <property type="match status" value="1"/>
</dbReference>
<dbReference type="PANTHER" id="PTHR22730">
    <property type="entry name" value="PROMININ PROM PROTEIN"/>
    <property type="match status" value="1"/>
</dbReference>
<dbReference type="WBParaSite" id="TTAC_0000565301-mRNA-1">
    <property type="protein sequence ID" value="TTAC_0000565301-mRNA-1"/>
    <property type="gene ID" value="TTAC_0000565301"/>
</dbReference>
<comment type="subcellular location">
    <subcellularLocation>
        <location evidence="1">Membrane</location>
        <topology evidence="1">Multi-pass membrane protein</topology>
    </subcellularLocation>
</comment>
<dbReference type="EMBL" id="UYWX01008338">
    <property type="protein sequence ID" value="VDM27358.1"/>
    <property type="molecule type" value="Genomic_DNA"/>
</dbReference>
<evidence type="ECO:0000256" key="2">
    <source>
        <dbReference type="ARBA" id="ARBA00006058"/>
    </source>
</evidence>
<dbReference type="GO" id="GO:0016020">
    <property type="term" value="C:membrane"/>
    <property type="evidence" value="ECO:0007669"/>
    <property type="project" value="UniProtKB-SubCell"/>
</dbReference>
<sequence>MVEAPSRLKMGQFVLHTRQCRVGNEYILYSGFAFLCLPAFIILLFYLGLSFGVCGDRPHEEASFCNRGVGANLLLSGVVFTFLLSSLLMLVCTGIFLSGGLVQTEVCRYATHRYPAGPAVLDDALEVFVEHQLRQGAEFPSYLLRTNPNISHHLKNVASARPFSVLLTHCANESFVDSLGDEVVGMMVSDTVRYGLVPSNLPLTFLLICLGKFNVPSSLGNLSFMLKGHMINSCSPVK</sequence>
<keyword evidence="9" id="KW-1185">Reference proteome</keyword>
<comment type="similarity">
    <text evidence="2">Belongs to the prominin family.</text>
</comment>
<evidence type="ECO:0000313" key="10">
    <source>
        <dbReference type="WBParaSite" id="TTAC_0000565301-mRNA-1"/>
    </source>
</evidence>
<feature type="transmembrane region" description="Helical" evidence="7">
    <location>
        <begin position="26"/>
        <end position="53"/>
    </location>
</feature>
<keyword evidence="3 7" id="KW-0812">Transmembrane</keyword>
<dbReference type="InterPro" id="IPR008795">
    <property type="entry name" value="Prominin"/>
</dbReference>
<evidence type="ECO:0000313" key="9">
    <source>
        <dbReference type="Proteomes" id="UP000274429"/>
    </source>
</evidence>
<reference evidence="10" key="1">
    <citation type="submission" date="2017-02" db="UniProtKB">
        <authorList>
            <consortium name="WormBaseParasite"/>
        </authorList>
    </citation>
    <scope>IDENTIFICATION</scope>
</reference>
<evidence type="ECO:0000256" key="5">
    <source>
        <dbReference type="ARBA" id="ARBA00023136"/>
    </source>
</evidence>
<evidence type="ECO:0000256" key="4">
    <source>
        <dbReference type="ARBA" id="ARBA00022989"/>
    </source>
</evidence>
<dbReference type="AlphaFoldDB" id="A0A0R3WY13"/>
<protein>
    <submittedName>
        <fullName evidence="10">Palmitoyltransferase</fullName>
    </submittedName>
</protein>
<gene>
    <name evidence="8" type="ORF">TTAC_LOCUS5637</name>
</gene>
<keyword evidence="6" id="KW-0325">Glycoprotein</keyword>
<dbReference type="OrthoDB" id="6229420at2759"/>
<keyword evidence="5 7" id="KW-0472">Membrane</keyword>
<organism evidence="10">
    <name type="scientific">Hydatigena taeniaeformis</name>
    <name type="common">Feline tapeworm</name>
    <name type="synonym">Taenia taeniaeformis</name>
    <dbReference type="NCBI Taxonomy" id="6205"/>
    <lineage>
        <taxon>Eukaryota</taxon>
        <taxon>Metazoa</taxon>
        <taxon>Spiralia</taxon>
        <taxon>Lophotrochozoa</taxon>
        <taxon>Platyhelminthes</taxon>
        <taxon>Cestoda</taxon>
        <taxon>Eucestoda</taxon>
        <taxon>Cyclophyllidea</taxon>
        <taxon>Taeniidae</taxon>
        <taxon>Hydatigera</taxon>
    </lineage>
</organism>
<dbReference type="Pfam" id="PF05478">
    <property type="entry name" value="Prominin"/>
    <property type="match status" value="1"/>
</dbReference>
<feature type="transmembrane region" description="Helical" evidence="7">
    <location>
        <begin position="73"/>
        <end position="98"/>
    </location>
</feature>
<evidence type="ECO:0000256" key="6">
    <source>
        <dbReference type="ARBA" id="ARBA00023180"/>
    </source>
</evidence>
<reference evidence="8 9" key="2">
    <citation type="submission" date="2018-11" db="EMBL/GenBank/DDBJ databases">
        <authorList>
            <consortium name="Pathogen Informatics"/>
        </authorList>
    </citation>
    <scope>NUCLEOTIDE SEQUENCE [LARGE SCALE GENOMIC DNA]</scope>
</reference>
<evidence type="ECO:0000256" key="1">
    <source>
        <dbReference type="ARBA" id="ARBA00004141"/>
    </source>
</evidence>
<evidence type="ECO:0000256" key="3">
    <source>
        <dbReference type="ARBA" id="ARBA00022692"/>
    </source>
</evidence>
<dbReference type="STRING" id="6205.A0A0R3WY13"/>
<keyword evidence="4 7" id="KW-1133">Transmembrane helix</keyword>
<dbReference type="Proteomes" id="UP000274429">
    <property type="component" value="Unassembled WGS sequence"/>
</dbReference>